<dbReference type="EMBL" id="CM042014">
    <property type="protein sequence ID" value="KAI3720501.1"/>
    <property type="molecule type" value="Genomic_DNA"/>
</dbReference>
<reference evidence="1 2" key="2">
    <citation type="journal article" date="2022" name="Mol. Ecol. Resour.">
        <title>The genomes of chicory, endive, great burdock and yacon provide insights into Asteraceae paleo-polyploidization history and plant inulin production.</title>
        <authorList>
            <person name="Fan W."/>
            <person name="Wang S."/>
            <person name="Wang H."/>
            <person name="Wang A."/>
            <person name="Jiang F."/>
            <person name="Liu H."/>
            <person name="Zhao H."/>
            <person name="Xu D."/>
            <person name="Zhang Y."/>
        </authorList>
    </citation>
    <scope>NUCLEOTIDE SEQUENCE [LARGE SCALE GENOMIC DNA]</scope>
    <source>
        <strain evidence="2">cv. Punajuju</strain>
        <tissue evidence="1">Leaves</tissue>
    </source>
</reference>
<organism evidence="1 2">
    <name type="scientific">Cichorium intybus</name>
    <name type="common">Chicory</name>
    <dbReference type="NCBI Taxonomy" id="13427"/>
    <lineage>
        <taxon>Eukaryota</taxon>
        <taxon>Viridiplantae</taxon>
        <taxon>Streptophyta</taxon>
        <taxon>Embryophyta</taxon>
        <taxon>Tracheophyta</taxon>
        <taxon>Spermatophyta</taxon>
        <taxon>Magnoliopsida</taxon>
        <taxon>eudicotyledons</taxon>
        <taxon>Gunneridae</taxon>
        <taxon>Pentapetalae</taxon>
        <taxon>asterids</taxon>
        <taxon>campanulids</taxon>
        <taxon>Asterales</taxon>
        <taxon>Asteraceae</taxon>
        <taxon>Cichorioideae</taxon>
        <taxon>Cichorieae</taxon>
        <taxon>Cichoriinae</taxon>
        <taxon>Cichorium</taxon>
    </lineage>
</organism>
<gene>
    <name evidence="1" type="ORF">L2E82_31488</name>
</gene>
<accession>A0ACB9BE17</accession>
<name>A0ACB9BE17_CICIN</name>
<comment type="caution">
    <text evidence="1">The sequence shown here is derived from an EMBL/GenBank/DDBJ whole genome shotgun (WGS) entry which is preliminary data.</text>
</comment>
<protein>
    <submittedName>
        <fullName evidence="1">Uncharacterized protein</fullName>
    </submittedName>
</protein>
<keyword evidence="2" id="KW-1185">Reference proteome</keyword>
<sequence>MASESSTFQTPCVPKFDGDYDHWKLIMENLLRSKEYWSVIETGYKEPSEGEQLSAVQQKALDEAKLKDLKARNYLFQSIDKSILKTITQKETAKQLWESMKVKYQGNARVKRAQLQRLRRDFETLEMKMGESVTDYFGRVMVIANDMRNCGEHMDDVKIVEKILRTLTENFNFVVCSIEESKDIDQLTVDELQSSLLVHEQKVKRKGGEEQVLKVEYDSNPGRGRGRGRGNYSNSRGRGRGRSRPESKAMIECYGCHKLGHYQYECPYSGKGVNYSEFEEGDELLLMAGVDMNEASKTETWFLDCACSNHMTGNKEWFTQLDNSFQNTVRLGNSWRLTVTGIGNIRFEVDGLIQTITDVYFVPELTTNLISVGQLHEKGVDFVIQSGMCKVYHPQRGLIMTGMKTTNRMFKLSAIMKPLMNRCLQVNEDGETNLWHRRYGHLNNKAIRTMKYRQMVNGLPQLKGEIKICEVCNIGKQHRETIPKKSQWRASERLELVHADLCGPVPPTSPSGKRHILVFVDDFSRKTWIYLLSEKNETFDMFKHFKNLVEKEVGNSIRCLRSDRGGEFTSNSFNQFCEEHGIKRQLTAAYTPQQNGVAERRNRTLMNMVRCLLTEKGMPRYFWPEAAKWTCHVLNRSFTNALDNMVPEEKWSGIKPNVDYFRVFGCIGHVHVPKQLRTKLDNRSHKCVLLGVSTESKAYRLYDPVQKRIVVSRDVIFEEEAKWDWSSEISESRLENLFWGEEWTTIEDEHDIQPTEEVTPEAINSENSTEEATPDTINSETSTGTEVPPRSGRDRRQPTWMQDYESGEEFSEEEVGMVMFSALGDPVTFEEAAKEEIWVEAMKNELQAIERNKTWELVVPPAGTKTIGVKWVFKTKLNENGKVEKHKARLVVKGYAQKKGIDYDEVFAPVARWDTIRTLLAIAAQRGWKVYQLDVKSAFLYGELKEVVYVDQPQGFVKKGEEDKVYRLKRALYGLKQAPRAWFSRIDSYFRREGFEKSHYDHTLFVKRVGEKLIIVSLYVDDLIYAGNDVVMCDEFKKSMKKEFEMSDLGMMKFFLGIEIKQDPTGIHLCQKKYAKDVLERFGMWNCNPVKNPIVPGTVLMKKGEGKEVDPTLYKQLVGSLMYLTVTRPDLTYVVCLISRFMADPREEHMQTAKRVLRYIKGTLNFGLFYRPDNEKLEAYTDSNYARDVEDRRSTSGYVFLLSKAAICWSSRKQDIVTLSSTEAEYVAATSCACHSVWLKGILKFLGCNQCGCLEIFCDNSSTIKLSKNPVLHRRTKHIDVRYHYLRDLANQGVIKLVFCRSEDQIADVLTKPVKLETFVKLRGLLGVQAQED</sequence>
<dbReference type="Proteomes" id="UP001055811">
    <property type="component" value="Linkage Group LG06"/>
</dbReference>
<proteinExistence type="predicted"/>
<evidence type="ECO:0000313" key="1">
    <source>
        <dbReference type="EMBL" id="KAI3720501.1"/>
    </source>
</evidence>
<reference evidence="2" key="1">
    <citation type="journal article" date="2022" name="Mol. Ecol. Resour.">
        <title>The genomes of chicory, endive, great burdock and yacon provide insights into Asteraceae palaeo-polyploidization history and plant inulin production.</title>
        <authorList>
            <person name="Fan W."/>
            <person name="Wang S."/>
            <person name="Wang H."/>
            <person name="Wang A."/>
            <person name="Jiang F."/>
            <person name="Liu H."/>
            <person name="Zhao H."/>
            <person name="Xu D."/>
            <person name="Zhang Y."/>
        </authorList>
    </citation>
    <scope>NUCLEOTIDE SEQUENCE [LARGE SCALE GENOMIC DNA]</scope>
    <source>
        <strain evidence="2">cv. Punajuju</strain>
    </source>
</reference>
<evidence type="ECO:0000313" key="2">
    <source>
        <dbReference type="Proteomes" id="UP001055811"/>
    </source>
</evidence>